<sequence>MSTITSKNNSPENKQRVRGLDETPKTTVRAMSKLSKLKAIKSGKVMKPRDLFGVKEKRSNKEIMKSNNSVLNDEVTKSNSQTTSTTLEKNNSLEALINSVLDPLDELITNDASENAVKRNGYTPPSRAGERKAKTATRVRRLEKDGESD</sequence>
<dbReference type="Proteomes" id="UP000095286">
    <property type="component" value="Unplaced"/>
</dbReference>
<protein>
    <submittedName>
        <fullName evidence="2">WH2 domain-containing protein</fullName>
    </submittedName>
</protein>
<name>A0AC35UC45_9BILA</name>
<accession>A0AC35UC45</accession>
<evidence type="ECO:0000313" key="1">
    <source>
        <dbReference type="Proteomes" id="UP000095286"/>
    </source>
</evidence>
<reference evidence="2" key="1">
    <citation type="submission" date="2016-11" db="UniProtKB">
        <authorList>
            <consortium name="WormBaseParasite"/>
        </authorList>
    </citation>
    <scope>IDENTIFICATION</scope>
    <source>
        <strain evidence="2">KR3021</strain>
    </source>
</reference>
<dbReference type="WBParaSite" id="RSKR_0000994000.1">
    <property type="protein sequence ID" value="RSKR_0000994000.1"/>
    <property type="gene ID" value="RSKR_0000994000"/>
</dbReference>
<proteinExistence type="predicted"/>
<evidence type="ECO:0000313" key="2">
    <source>
        <dbReference type="WBParaSite" id="RSKR_0000994000.1"/>
    </source>
</evidence>
<organism evidence="1 2">
    <name type="scientific">Rhabditophanes sp. KR3021</name>
    <dbReference type="NCBI Taxonomy" id="114890"/>
    <lineage>
        <taxon>Eukaryota</taxon>
        <taxon>Metazoa</taxon>
        <taxon>Ecdysozoa</taxon>
        <taxon>Nematoda</taxon>
        <taxon>Chromadorea</taxon>
        <taxon>Rhabditida</taxon>
        <taxon>Tylenchina</taxon>
        <taxon>Panagrolaimomorpha</taxon>
        <taxon>Strongyloidoidea</taxon>
        <taxon>Alloionematidae</taxon>
        <taxon>Rhabditophanes</taxon>
    </lineage>
</organism>